<dbReference type="PANTHER" id="PTHR43783:SF1">
    <property type="entry name" value="UDP-N-ACETYLGLUCOSAMINE 1-CARBOXYVINYLTRANSFERASE"/>
    <property type="match status" value="1"/>
</dbReference>
<keyword evidence="9" id="KW-0961">Cell wall biogenesis/degradation</keyword>
<dbReference type="InterPro" id="IPR013792">
    <property type="entry name" value="RNA3'P_cycl/enolpyr_Trfase_a/b"/>
</dbReference>
<reference evidence="17 18" key="1">
    <citation type="submission" date="2017-09" db="EMBL/GenBank/DDBJ databases">
        <title>Depth-based differentiation of microbial function through sediment-hosted aquifers and enrichment of novel symbionts in the deep terrestrial subsurface.</title>
        <authorList>
            <person name="Probst A.J."/>
            <person name="Ladd B."/>
            <person name="Jarett J.K."/>
            <person name="Geller-Mcgrath D.E."/>
            <person name="Sieber C.M."/>
            <person name="Emerson J.B."/>
            <person name="Anantharaman K."/>
            <person name="Thomas B.C."/>
            <person name="Malmstrom R."/>
            <person name="Stieglmeier M."/>
            <person name="Klingl A."/>
            <person name="Woyke T."/>
            <person name="Ryan C.M."/>
            <person name="Banfield J.F."/>
        </authorList>
    </citation>
    <scope>NUCLEOTIDE SEQUENCE [LARGE SCALE GENOMIC DNA]</scope>
    <source>
        <strain evidence="17">CG23_combo_of_CG06-09_8_20_14_all_40_14</strain>
    </source>
</reference>
<protein>
    <recommendedName>
        <fullName evidence="12">UDP-N-acetylglucosamine 1-carboxyvinyltransferase</fullName>
        <ecNumber evidence="11">2.5.1.7</ecNumber>
    </recommendedName>
    <alternativeName>
        <fullName evidence="13">Enoylpyruvate transferase</fullName>
    </alternativeName>
    <alternativeName>
        <fullName evidence="14">UDP-N-acetylglucosamine enolpyruvyl transferase</fullName>
    </alternativeName>
</protein>
<dbReference type="SUPFAM" id="SSF55205">
    <property type="entry name" value="EPT/RTPC-like"/>
    <property type="match status" value="1"/>
</dbReference>
<dbReference type="Pfam" id="PF00275">
    <property type="entry name" value="EPSP_synthase"/>
    <property type="match status" value="1"/>
</dbReference>
<evidence type="ECO:0000256" key="2">
    <source>
        <dbReference type="ARBA" id="ARBA00004752"/>
    </source>
</evidence>
<keyword evidence="7" id="KW-0573">Peptidoglycan synthesis</keyword>
<dbReference type="GO" id="GO:0071555">
    <property type="term" value="P:cell wall organization"/>
    <property type="evidence" value="ECO:0007669"/>
    <property type="project" value="UniProtKB-KW"/>
</dbReference>
<keyword evidence="3" id="KW-0963">Cytoplasm</keyword>
<evidence type="ECO:0000256" key="10">
    <source>
        <dbReference type="ARBA" id="ARBA00038367"/>
    </source>
</evidence>
<dbReference type="GO" id="GO:0008360">
    <property type="term" value="P:regulation of cell shape"/>
    <property type="evidence" value="ECO:0007669"/>
    <property type="project" value="UniProtKB-KW"/>
</dbReference>
<name>A0A2G9XEU1_UNCKA</name>
<dbReference type="PANTHER" id="PTHR43783">
    <property type="entry name" value="UDP-N-ACETYLGLUCOSAMINE 1-CARBOXYVINYLTRANSFERASE"/>
    <property type="match status" value="1"/>
</dbReference>
<dbReference type="InterPro" id="IPR036968">
    <property type="entry name" value="Enolpyruvate_Tfrase_sf"/>
</dbReference>
<evidence type="ECO:0000256" key="6">
    <source>
        <dbReference type="ARBA" id="ARBA00022960"/>
    </source>
</evidence>
<evidence type="ECO:0000256" key="14">
    <source>
        <dbReference type="ARBA" id="ARBA00042842"/>
    </source>
</evidence>
<dbReference type="GO" id="GO:0008760">
    <property type="term" value="F:UDP-N-acetylglucosamine 1-carboxyvinyltransferase activity"/>
    <property type="evidence" value="ECO:0007669"/>
    <property type="project" value="UniProtKB-EC"/>
</dbReference>
<dbReference type="InterPro" id="IPR001986">
    <property type="entry name" value="Enolpyruvate_Tfrase_dom"/>
</dbReference>
<evidence type="ECO:0000256" key="8">
    <source>
        <dbReference type="ARBA" id="ARBA00023306"/>
    </source>
</evidence>
<sequence>MNGTIKVMGGNKLQGIATPIPNKNSIVAALPACILSSGTITYKNVPKSTDVEKILKMLKLLGAEVEDGDFNNLKITCKNIHSYKVDSVLGNQIRASILFAGPMLARFGKAQIPLPGGCVLGKRAISAHIDAFQKAGVIVKVHRDFVELTAPSKPKKEYCIWQCEASVTATENIVMYASGINSEITVIDAASEPHICDLMNLLQDMGARITGLGSNRLKILGRSKLNSAVFIPKPDFVDIAGYIVAAAVTEGEIVIKNGNIPDIMDGILTWFEKFGIFIIKDKKNLLVKGPFNLSINNKGGFPLAGGTLPKFVPRPWPGFPVDVLPVMATLACKCNGRILLQNWMYESGLEFAKNLNEMGANIFMCDPQKIIVEGPVKFNGGEISSPGVIQACMAIFLASLADSATTVIHGVDILKRRYPDIFNIYKKLGADIEVLS</sequence>
<evidence type="ECO:0000256" key="4">
    <source>
        <dbReference type="ARBA" id="ARBA00022618"/>
    </source>
</evidence>
<comment type="pathway">
    <text evidence="2">Cell wall biogenesis; peptidoglycan biosynthesis.</text>
</comment>
<dbReference type="GO" id="GO:0005737">
    <property type="term" value="C:cytoplasm"/>
    <property type="evidence" value="ECO:0007669"/>
    <property type="project" value="UniProtKB-SubCell"/>
</dbReference>
<proteinExistence type="inferred from homology"/>
<keyword evidence="5" id="KW-0808">Transferase</keyword>
<keyword evidence="8" id="KW-0131">Cell cycle</keyword>
<dbReference type="EC" id="2.5.1.7" evidence="11"/>
<comment type="caution">
    <text evidence="17">The sequence shown here is derived from an EMBL/GenBank/DDBJ whole genome shotgun (WGS) entry which is preliminary data.</text>
</comment>
<dbReference type="AlphaFoldDB" id="A0A2G9XEU1"/>
<keyword evidence="4" id="KW-0132">Cell division</keyword>
<evidence type="ECO:0000313" key="17">
    <source>
        <dbReference type="EMBL" id="PIP04811.1"/>
    </source>
</evidence>
<dbReference type="GO" id="GO:0051301">
    <property type="term" value="P:cell division"/>
    <property type="evidence" value="ECO:0007669"/>
    <property type="project" value="UniProtKB-KW"/>
</dbReference>
<evidence type="ECO:0000259" key="16">
    <source>
        <dbReference type="Pfam" id="PF00275"/>
    </source>
</evidence>
<accession>A0A2G9XEU1</accession>
<comment type="similarity">
    <text evidence="10">Belongs to the EPSP synthase family. MurA subfamily.</text>
</comment>
<evidence type="ECO:0000256" key="1">
    <source>
        <dbReference type="ARBA" id="ARBA00004496"/>
    </source>
</evidence>
<comment type="subcellular location">
    <subcellularLocation>
        <location evidence="1">Cytoplasm</location>
    </subcellularLocation>
</comment>
<evidence type="ECO:0000256" key="5">
    <source>
        <dbReference type="ARBA" id="ARBA00022679"/>
    </source>
</evidence>
<evidence type="ECO:0000256" key="12">
    <source>
        <dbReference type="ARBA" id="ARBA00039754"/>
    </source>
</evidence>
<comment type="catalytic activity">
    <reaction evidence="15">
        <text>phosphoenolpyruvate + UDP-N-acetyl-alpha-D-glucosamine = UDP-N-acetyl-3-O-(1-carboxyvinyl)-alpha-D-glucosamine + phosphate</text>
        <dbReference type="Rhea" id="RHEA:18681"/>
        <dbReference type="ChEBI" id="CHEBI:43474"/>
        <dbReference type="ChEBI" id="CHEBI:57705"/>
        <dbReference type="ChEBI" id="CHEBI:58702"/>
        <dbReference type="ChEBI" id="CHEBI:68483"/>
        <dbReference type="EC" id="2.5.1.7"/>
    </reaction>
</comment>
<dbReference type="NCBIfam" id="NF006873">
    <property type="entry name" value="PRK09369.1"/>
    <property type="match status" value="1"/>
</dbReference>
<evidence type="ECO:0000256" key="15">
    <source>
        <dbReference type="ARBA" id="ARBA00047527"/>
    </source>
</evidence>
<dbReference type="Proteomes" id="UP000231388">
    <property type="component" value="Unassembled WGS sequence"/>
</dbReference>
<evidence type="ECO:0000256" key="13">
    <source>
        <dbReference type="ARBA" id="ARBA00042443"/>
    </source>
</evidence>
<gene>
    <name evidence="17" type="ORF">COX53_00415</name>
</gene>
<evidence type="ECO:0000256" key="7">
    <source>
        <dbReference type="ARBA" id="ARBA00022984"/>
    </source>
</evidence>
<dbReference type="Gene3D" id="3.65.10.10">
    <property type="entry name" value="Enolpyruvate transferase domain"/>
    <property type="match status" value="2"/>
</dbReference>
<dbReference type="EMBL" id="PCQY01000006">
    <property type="protein sequence ID" value="PIP04811.1"/>
    <property type="molecule type" value="Genomic_DNA"/>
</dbReference>
<evidence type="ECO:0000313" key="18">
    <source>
        <dbReference type="Proteomes" id="UP000231388"/>
    </source>
</evidence>
<keyword evidence="6" id="KW-0133">Cell shape</keyword>
<organism evidence="17 18">
    <name type="scientific">candidate division WWE3 bacterium CG23_combo_of_CG06-09_8_20_14_all_40_14</name>
    <dbReference type="NCBI Taxonomy" id="1975095"/>
    <lineage>
        <taxon>Bacteria</taxon>
        <taxon>Katanobacteria</taxon>
    </lineage>
</organism>
<evidence type="ECO:0000256" key="3">
    <source>
        <dbReference type="ARBA" id="ARBA00022490"/>
    </source>
</evidence>
<evidence type="ECO:0000256" key="9">
    <source>
        <dbReference type="ARBA" id="ARBA00023316"/>
    </source>
</evidence>
<dbReference type="GO" id="GO:0009252">
    <property type="term" value="P:peptidoglycan biosynthetic process"/>
    <property type="evidence" value="ECO:0007669"/>
    <property type="project" value="UniProtKB-KW"/>
</dbReference>
<feature type="domain" description="Enolpyruvate transferase" evidence="16">
    <location>
        <begin position="9"/>
        <end position="423"/>
    </location>
</feature>
<evidence type="ECO:0000256" key="11">
    <source>
        <dbReference type="ARBA" id="ARBA00039108"/>
    </source>
</evidence>
<dbReference type="InterPro" id="IPR050068">
    <property type="entry name" value="MurA_subfamily"/>
</dbReference>